<evidence type="ECO:0000256" key="1">
    <source>
        <dbReference type="SAM" id="SignalP"/>
    </source>
</evidence>
<evidence type="ECO:0000313" key="3">
    <source>
        <dbReference type="EMBL" id="QDV75519.1"/>
    </source>
</evidence>
<dbReference type="InterPro" id="IPR023155">
    <property type="entry name" value="Cyt_c-552/4"/>
</dbReference>
<dbReference type="Gene3D" id="3.60.21.10">
    <property type="match status" value="1"/>
</dbReference>
<keyword evidence="1" id="KW-0732">Signal</keyword>
<name>A0A518KCN5_9BACT</name>
<feature type="signal peptide" evidence="1">
    <location>
        <begin position="1"/>
        <end position="19"/>
    </location>
</feature>
<protein>
    <recommendedName>
        <fullName evidence="2">Cytochrome c-552/4 domain-containing protein</fullName>
    </recommendedName>
</protein>
<dbReference type="InterPro" id="IPR029052">
    <property type="entry name" value="Metallo-depent_PP-like"/>
</dbReference>
<dbReference type="KEGG" id="bmei:Spa11_37370"/>
<dbReference type="SUPFAM" id="SSF48695">
    <property type="entry name" value="Multiheme cytochromes"/>
    <property type="match status" value="1"/>
</dbReference>
<gene>
    <name evidence="3" type="ORF">Spa11_37370</name>
</gene>
<feature type="chain" id="PRO_5022053367" description="Cytochrome c-552/4 domain-containing protein" evidence="1">
    <location>
        <begin position="20"/>
        <end position="572"/>
    </location>
</feature>
<dbReference type="AlphaFoldDB" id="A0A518KCN5"/>
<keyword evidence="4" id="KW-1185">Reference proteome</keyword>
<feature type="domain" description="Cytochrome c-552/4" evidence="2">
    <location>
        <begin position="419"/>
        <end position="495"/>
    </location>
</feature>
<dbReference type="Proteomes" id="UP000316426">
    <property type="component" value="Chromosome"/>
</dbReference>
<dbReference type="InterPro" id="IPR036280">
    <property type="entry name" value="Multihaem_cyt_sf"/>
</dbReference>
<proteinExistence type="predicted"/>
<evidence type="ECO:0000313" key="4">
    <source>
        <dbReference type="Proteomes" id="UP000316426"/>
    </source>
</evidence>
<organism evidence="3 4">
    <name type="scientific">Botrimarina mediterranea</name>
    <dbReference type="NCBI Taxonomy" id="2528022"/>
    <lineage>
        <taxon>Bacteria</taxon>
        <taxon>Pseudomonadati</taxon>
        <taxon>Planctomycetota</taxon>
        <taxon>Planctomycetia</taxon>
        <taxon>Pirellulales</taxon>
        <taxon>Lacipirellulaceae</taxon>
        <taxon>Botrimarina</taxon>
    </lineage>
</organism>
<sequence length="572" mass="63091" precursor="true">MWSAATIAIGALVMLAGGAAPPLSEQPGGANPPKYLVDEKDLPAVAEKFGLDEEGLARLRKAHHALAEHQAHPKPDPVKANGEVFTQANGEPWPKPDAAIIFTGEQIGYLEPCGCAGLENQKGGLKRRHTLVRILRDQWGWPLALFDAGEQVRYFGPQADIKHRRTIEALIEIGYQAVGFGVKDLRTEVLGMALNLDEAENPLTSANVGLLDFDSGFSKRWRVVELRAASSSPTAAPVRIGVTQVLAKSALGEVSPSDDFVTMDPVDALKEIEPQIEQDACDQNVLMVYGTPDEARELARRFDHFDWVVAARGADEPPHIAQRIEGTKRGGGAYLVEVGHKGMYAVVVGLYRKQEASKPGEGWEARYQKTPLDHRWADSPEMVERLTAYQAELEQLGWEGLGLKPAEHPTTRDFAGSNACRDCHTEAWEVFEKTPHFHTTETLVALQPARHFDPECIACHAVGWEPQKYYPFKTGWLSYSETPEMYGQGCENCHGPAARHVAVENGDIEVDEEEETALRAALHLEIGENEGNMKGQKLGQVVNNCLGCHDLDNSPDFDFQKYWPEVAHEGLY</sequence>
<dbReference type="Pfam" id="PF13435">
    <property type="entry name" value="Cytochrome_C554"/>
    <property type="match status" value="1"/>
</dbReference>
<accession>A0A518KCN5</accession>
<dbReference type="EMBL" id="CP036349">
    <property type="protein sequence ID" value="QDV75519.1"/>
    <property type="molecule type" value="Genomic_DNA"/>
</dbReference>
<evidence type="ECO:0000259" key="2">
    <source>
        <dbReference type="Pfam" id="PF13435"/>
    </source>
</evidence>
<reference evidence="3 4" key="1">
    <citation type="submission" date="2019-02" db="EMBL/GenBank/DDBJ databases">
        <title>Deep-cultivation of Planctomycetes and their phenomic and genomic characterization uncovers novel biology.</title>
        <authorList>
            <person name="Wiegand S."/>
            <person name="Jogler M."/>
            <person name="Boedeker C."/>
            <person name="Pinto D."/>
            <person name="Vollmers J."/>
            <person name="Rivas-Marin E."/>
            <person name="Kohn T."/>
            <person name="Peeters S.H."/>
            <person name="Heuer A."/>
            <person name="Rast P."/>
            <person name="Oberbeckmann S."/>
            <person name="Bunk B."/>
            <person name="Jeske O."/>
            <person name="Meyerdierks A."/>
            <person name="Storesund J.E."/>
            <person name="Kallscheuer N."/>
            <person name="Luecker S."/>
            <person name="Lage O.M."/>
            <person name="Pohl T."/>
            <person name="Merkel B.J."/>
            <person name="Hornburger P."/>
            <person name="Mueller R.-W."/>
            <person name="Bruemmer F."/>
            <person name="Labrenz M."/>
            <person name="Spormann A.M."/>
            <person name="Op den Camp H."/>
            <person name="Overmann J."/>
            <person name="Amann R."/>
            <person name="Jetten M.S.M."/>
            <person name="Mascher T."/>
            <person name="Medema M.H."/>
            <person name="Devos D.P."/>
            <person name="Kaster A.-K."/>
            <person name="Ovreas L."/>
            <person name="Rohde M."/>
            <person name="Galperin M.Y."/>
            <person name="Jogler C."/>
        </authorList>
    </citation>
    <scope>NUCLEOTIDE SEQUENCE [LARGE SCALE GENOMIC DNA]</scope>
    <source>
        <strain evidence="3 4">Spa11</strain>
    </source>
</reference>
<dbReference type="SUPFAM" id="SSF56300">
    <property type="entry name" value="Metallo-dependent phosphatases"/>
    <property type="match status" value="1"/>
</dbReference>
<dbReference type="Gene3D" id="1.10.1130.10">
    <property type="entry name" value="Flavocytochrome C3, Chain A"/>
    <property type="match status" value="1"/>
</dbReference>